<proteinExistence type="predicted"/>
<evidence type="ECO:0000256" key="1">
    <source>
        <dbReference type="SAM" id="Phobius"/>
    </source>
</evidence>
<sequence>MLSFIHEDAFKHMNLCSLDLSNNQLSYVAQKLILHNCTSVTCRINLQGNPFKCNCALQWMLNDLIPKLYSAHPHLLDDLRCSWPLQISDMRMVHWYGWKDQIFCTNESVFNENLSMNAAGVVTHEMIKLDSSPGLLVAVGIATTVLTILIIVGIIWTQRIIMKKRRVNRKF</sequence>
<evidence type="ECO:0000313" key="3">
    <source>
        <dbReference type="Proteomes" id="UP000250275"/>
    </source>
</evidence>
<keyword evidence="1" id="KW-1133">Transmembrane helix</keyword>
<dbReference type="EMBL" id="KQ759893">
    <property type="protein sequence ID" value="OAD62085.1"/>
    <property type="molecule type" value="Genomic_DNA"/>
</dbReference>
<feature type="transmembrane region" description="Helical" evidence="1">
    <location>
        <begin position="135"/>
        <end position="156"/>
    </location>
</feature>
<organism evidence="2 3">
    <name type="scientific">Eufriesea mexicana</name>
    <dbReference type="NCBI Taxonomy" id="516756"/>
    <lineage>
        <taxon>Eukaryota</taxon>
        <taxon>Metazoa</taxon>
        <taxon>Ecdysozoa</taxon>
        <taxon>Arthropoda</taxon>
        <taxon>Hexapoda</taxon>
        <taxon>Insecta</taxon>
        <taxon>Pterygota</taxon>
        <taxon>Neoptera</taxon>
        <taxon>Endopterygota</taxon>
        <taxon>Hymenoptera</taxon>
        <taxon>Apocrita</taxon>
        <taxon>Aculeata</taxon>
        <taxon>Apoidea</taxon>
        <taxon>Anthophila</taxon>
        <taxon>Apidae</taxon>
        <taxon>Eufriesea</taxon>
    </lineage>
</organism>
<keyword evidence="1" id="KW-0812">Transmembrane</keyword>
<protein>
    <recommendedName>
        <fullName evidence="4">LRRCT domain-containing protein</fullName>
    </recommendedName>
</protein>
<keyword evidence="1" id="KW-0472">Membrane</keyword>
<evidence type="ECO:0000313" key="2">
    <source>
        <dbReference type="EMBL" id="OAD62085.1"/>
    </source>
</evidence>
<dbReference type="SUPFAM" id="SSF52058">
    <property type="entry name" value="L domain-like"/>
    <property type="match status" value="1"/>
</dbReference>
<evidence type="ECO:0008006" key="4">
    <source>
        <dbReference type="Google" id="ProtNLM"/>
    </source>
</evidence>
<dbReference type="Proteomes" id="UP000250275">
    <property type="component" value="Unassembled WGS sequence"/>
</dbReference>
<dbReference type="InterPro" id="IPR032675">
    <property type="entry name" value="LRR_dom_sf"/>
</dbReference>
<dbReference type="AlphaFoldDB" id="A0A310SV55"/>
<reference evidence="2 3" key="1">
    <citation type="submission" date="2015-07" db="EMBL/GenBank/DDBJ databases">
        <title>The genome of Eufriesea mexicana.</title>
        <authorList>
            <person name="Pan H."/>
            <person name="Kapheim K."/>
        </authorList>
    </citation>
    <scope>NUCLEOTIDE SEQUENCE [LARGE SCALE GENOMIC DNA]</scope>
    <source>
        <strain evidence="2">0111107269</strain>
        <tissue evidence="2">Whole body</tissue>
    </source>
</reference>
<dbReference type="PROSITE" id="PS51450">
    <property type="entry name" value="LRR"/>
    <property type="match status" value="1"/>
</dbReference>
<dbReference type="OrthoDB" id="1600340at2759"/>
<dbReference type="Gene3D" id="3.80.10.10">
    <property type="entry name" value="Ribonuclease Inhibitor"/>
    <property type="match status" value="1"/>
</dbReference>
<accession>A0A310SV55</accession>
<name>A0A310SV55_9HYME</name>
<gene>
    <name evidence="2" type="ORF">WN48_07738</name>
</gene>
<keyword evidence="3" id="KW-1185">Reference proteome</keyword>
<dbReference type="InterPro" id="IPR001611">
    <property type="entry name" value="Leu-rich_rpt"/>
</dbReference>